<dbReference type="SUPFAM" id="SSF53686">
    <property type="entry name" value="Tryptophan synthase beta subunit-like PLP-dependent enzymes"/>
    <property type="match status" value="1"/>
</dbReference>
<organism evidence="12 13">
    <name type="scientific">Striga hermonthica</name>
    <name type="common">Purple witchweed</name>
    <name type="synonym">Buchnera hermonthica</name>
    <dbReference type="NCBI Taxonomy" id="68872"/>
    <lineage>
        <taxon>Eukaryota</taxon>
        <taxon>Viridiplantae</taxon>
        <taxon>Streptophyta</taxon>
        <taxon>Embryophyta</taxon>
        <taxon>Tracheophyta</taxon>
        <taxon>Spermatophyta</taxon>
        <taxon>Magnoliopsida</taxon>
        <taxon>eudicotyledons</taxon>
        <taxon>Gunneridae</taxon>
        <taxon>Pentapetalae</taxon>
        <taxon>asterids</taxon>
        <taxon>lamiids</taxon>
        <taxon>Lamiales</taxon>
        <taxon>Orobanchaceae</taxon>
        <taxon>Buchnereae</taxon>
        <taxon>Striga</taxon>
    </lineage>
</organism>
<evidence type="ECO:0000256" key="6">
    <source>
        <dbReference type="ARBA" id="ARBA00022898"/>
    </source>
</evidence>
<comment type="catalytic activity">
    <reaction evidence="10">
        <text>O-acetyl-L-serine + hydrogen sulfide = L-cysteine + acetate</text>
        <dbReference type="Rhea" id="RHEA:14829"/>
        <dbReference type="ChEBI" id="CHEBI:29919"/>
        <dbReference type="ChEBI" id="CHEBI:30089"/>
        <dbReference type="ChEBI" id="CHEBI:35235"/>
        <dbReference type="ChEBI" id="CHEBI:58340"/>
        <dbReference type="EC" id="2.5.1.47"/>
    </reaction>
</comment>
<evidence type="ECO:0000256" key="5">
    <source>
        <dbReference type="ARBA" id="ARBA00022679"/>
    </source>
</evidence>
<feature type="binding site" evidence="8">
    <location>
        <position position="126"/>
    </location>
    <ligand>
        <name>pyridoxal 5'-phosphate</name>
        <dbReference type="ChEBI" id="CHEBI:597326"/>
    </ligand>
</feature>
<dbReference type="NCBIfam" id="TIGR01136">
    <property type="entry name" value="cysKM"/>
    <property type="match status" value="1"/>
</dbReference>
<dbReference type="GO" id="GO:0004124">
    <property type="term" value="F:cysteine synthase activity"/>
    <property type="evidence" value="ECO:0007669"/>
    <property type="project" value="UniProtKB-UniRule"/>
</dbReference>
<gene>
    <name evidence="12" type="ORF">SHERM_08428</name>
</gene>
<dbReference type="FunFam" id="3.40.50.1100:FF:000006">
    <property type="entry name" value="Cysteine synthase"/>
    <property type="match status" value="1"/>
</dbReference>
<dbReference type="InterPro" id="IPR001926">
    <property type="entry name" value="TrpB-like_PALP"/>
</dbReference>
<dbReference type="EC" id="2.5.1.47" evidence="10"/>
<comment type="cofactor">
    <cofactor evidence="1 8 10">
        <name>pyridoxal 5'-phosphate</name>
        <dbReference type="ChEBI" id="CHEBI:597326"/>
    </cofactor>
</comment>
<dbReference type="PANTHER" id="PTHR10314">
    <property type="entry name" value="CYSTATHIONINE BETA-SYNTHASE"/>
    <property type="match status" value="1"/>
</dbReference>
<dbReference type="InterPro" id="IPR005859">
    <property type="entry name" value="CysK"/>
</dbReference>
<accession>A0A9N7P347</accession>
<keyword evidence="4 10" id="KW-0028">Amino-acid biosynthesis</keyword>
<sequence length="449" mass="48696">MAALTSNLIKKRSNLLQHFKDKLLSSSSSSRHVLDSSLAQRLRDLPKELPGTRIKKHVSQLIGRTPLVYLNKVTEDCGAYVAVKQEMMQPTSSIKDRPAYAMITDAEKKGLITPAETILIEPTSGNMGISMAFMAALKGYKMVLTMPSYTSLERRVTMRAFGADLIVTDPTKGMEGTVKKAYQLLESTPNAFMLQQFSNPANTQVHFETTGPEIWEDTNGEVDIFIMGIGSGGTVTGVGRYLKSKNPNVKIYGLEPEESNVLNGGKPGSHHITGNGVGFKPDILDMDVMEEVLTVSSEDAVNMARQLALKEGLMVGISSGANTVAALRLAKRPENKGKLIVTVHPSFGERYLSSVLFQELRREAEEMQPVPSVAVSPGQEQSIFRWIMGDVEDPSMGGLNRALPIGGDGGSSAPELDFRGGFASNVDQGFSSGEYFMPAAPNFPNNSRS</sequence>
<dbReference type="InterPro" id="IPR036052">
    <property type="entry name" value="TrpB-like_PALP_sf"/>
</dbReference>
<keyword evidence="6 8" id="KW-0663">Pyridoxal phosphate</keyword>
<dbReference type="AlphaFoldDB" id="A0A9N7P347"/>
<dbReference type="GO" id="GO:0006535">
    <property type="term" value="P:cysteine biosynthetic process from serine"/>
    <property type="evidence" value="ECO:0007669"/>
    <property type="project" value="UniProtKB-UniRule"/>
</dbReference>
<keyword evidence="5 10" id="KW-0808">Transferase</keyword>
<evidence type="ECO:0000256" key="2">
    <source>
        <dbReference type="ARBA" id="ARBA00007103"/>
    </source>
</evidence>
<protein>
    <recommendedName>
        <fullName evidence="10">Cysteine synthase</fullName>
        <ecNumber evidence="10">2.5.1.47</ecNumber>
    </recommendedName>
</protein>
<evidence type="ECO:0000259" key="11">
    <source>
        <dbReference type="Pfam" id="PF00291"/>
    </source>
</evidence>
<keyword evidence="7 10" id="KW-0198">Cysteine biosynthesis</keyword>
<evidence type="ECO:0000256" key="8">
    <source>
        <dbReference type="PIRSR" id="PIRSR605856-50"/>
    </source>
</evidence>
<feature type="modified residue" description="N6-(pyridoxal phosphate)lysine" evidence="9">
    <location>
        <position position="95"/>
    </location>
</feature>
<dbReference type="Pfam" id="PF00291">
    <property type="entry name" value="PALP"/>
    <property type="match status" value="1"/>
</dbReference>
<feature type="domain" description="Tryptophan synthase beta chain-like PALP" evidence="11">
    <location>
        <begin position="58"/>
        <end position="345"/>
    </location>
</feature>
<dbReference type="CDD" id="cd01561">
    <property type="entry name" value="CBS_like"/>
    <property type="match status" value="1"/>
</dbReference>
<dbReference type="NCBIfam" id="TIGR01139">
    <property type="entry name" value="cysK"/>
    <property type="match status" value="1"/>
</dbReference>
<reference evidence="12" key="1">
    <citation type="submission" date="2019-12" db="EMBL/GenBank/DDBJ databases">
        <authorList>
            <person name="Scholes J."/>
        </authorList>
    </citation>
    <scope>NUCLEOTIDE SEQUENCE</scope>
</reference>
<feature type="binding site" evidence="8">
    <location>
        <position position="318"/>
    </location>
    <ligand>
        <name>pyridoxal 5'-phosphate</name>
        <dbReference type="ChEBI" id="CHEBI:597326"/>
    </ligand>
</feature>
<dbReference type="EMBL" id="CACSLK010034598">
    <property type="protein sequence ID" value="CAA0842566.1"/>
    <property type="molecule type" value="Genomic_DNA"/>
</dbReference>
<dbReference type="Proteomes" id="UP001153555">
    <property type="component" value="Unassembled WGS sequence"/>
</dbReference>
<evidence type="ECO:0000256" key="3">
    <source>
        <dbReference type="ARBA" id="ARBA00011738"/>
    </source>
</evidence>
<evidence type="ECO:0000256" key="9">
    <source>
        <dbReference type="PIRSR" id="PIRSR605856-51"/>
    </source>
</evidence>
<evidence type="ECO:0000256" key="10">
    <source>
        <dbReference type="RuleBase" id="RU003985"/>
    </source>
</evidence>
<dbReference type="InterPro" id="IPR050214">
    <property type="entry name" value="Cys_Synth/Cystath_Beta-Synth"/>
</dbReference>
<name>A0A9N7P347_STRHE</name>
<comment type="caution">
    <text evidence="12">The sequence shown here is derived from an EMBL/GenBank/DDBJ whole genome shotgun (WGS) entry which is preliminary data.</text>
</comment>
<evidence type="ECO:0000313" key="12">
    <source>
        <dbReference type="EMBL" id="CAA0842566.1"/>
    </source>
</evidence>
<evidence type="ECO:0000256" key="7">
    <source>
        <dbReference type="ARBA" id="ARBA00023192"/>
    </source>
</evidence>
<dbReference type="InterPro" id="IPR001216">
    <property type="entry name" value="P-phosphate_BS"/>
</dbReference>
<evidence type="ECO:0000313" key="13">
    <source>
        <dbReference type="Proteomes" id="UP001153555"/>
    </source>
</evidence>
<comment type="subunit">
    <text evidence="3">Homodimer.</text>
</comment>
<keyword evidence="13" id="KW-1185">Reference proteome</keyword>
<feature type="binding site" evidence="8">
    <location>
        <begin position="230"/>
        <end position="234"/>
    </location>
    <ligand>
        <name>pyridoxal 5'-phosphate</name>
        <dbReference type="ChEBI" id="CHEBI:597326"/>
    </ligand>
</feature>
<evidence type="ECO:0000256" key="4">
    <source>
        <dbReference type="ARBA" id="ARBA00022605"/>
    </source>
</evidence>
<dbReference type="FunFam" id="3.40.50.1100:FF:000130">
    <property type="entry name" value="Cysteine synthase"/>
    <property type="match status" value="1"/>
</dbReference>
<evidence type="ECO:0000256" key="1">
    <source>
        <dbReference type="ARBA" id="ARBA00001933"/>
    </source>
</evidence>
<dbReference type="PROSITE" id="PS00901">
    <property type="entry name" value="CYS_SYNTHASE"/>
    <property type="match status" value="1"/>
</dbReference>
<dbReference type="InterPro" id="IPR005856">
    <property type="entry name" value="Cys_synth"/>
</dbReference>
<proteinExistence type="inferred from homology"/>
<dbReference type="OrthoDB" id="10259545at2759"/>
<dbReference type="Gene3D" id="3.40.50.1100">
    <property type="match status" value="2"/>
</dbReference>
<comment type="similarity">
    <text evidence="2 10">Belongs to the cysteine synthase/cystathionine beta-synthase family.</text>
</comment>